<dbReference type="Proteomes" id="UP000663203">
    <property type="component" value="Chromosome"/>
</dbReference>
<evidence type="ECO:0008006" key="4">
    <source>
        <dbReference type="Google" id="ProtNLM"/>
    </source>
</evidence>
<sequence length="92" mass="9712">MAIRNNGNANSTLGRLRNRIRSTLFAGEEASTDDADADVTEESAAATPTAPGNLFHCASCGTVYIDSEKRVCSGCDEGVEEVRSTLESTVAR</sequence>
<gene>
    <name evidence="2" type="ORF">J0X25_17475</name>
</gene>
<dbReference type="KEGG" id="hakz:J0X25_17475"/>
<name>A0A8A2VD52_9EURY</name>
<evidence type="ECO:0000313" key="3">
    <source>
        <dbReference type="Proteomes" id="UP000663203"/>
    </source>
</evidence>
<accession>A0A8A2VD52</accession>
<dbReference type="RefSeq" id="WP_207288754.1">
    <property type="nucleotide sequence ID" value="NZ_CP071462.1"/>
</dbReference>
<reference evidence="2 3" key="1">
    <citation type="submission" date="2021-03" db="EMBL/GenBank/DDBJ databases">
        <title>Haloterrigena longa sp. nov. and Haloterrigena limicola sp. nov., extremely halophilic archaea isolated from a salt lake.</title>
        <authorList>
            <person name="Henglin C."/>
        </authorList>
    </citation>
    <scope>NUCLEOTIDE SEQUENCE [LARGE SCALE GENOMIC DNA]</scope>
    <source>
        <strain evidence="2 3">KZCA68</strain>
    </source>
</reference>
<protein>
    <recommendedName>
        <fullName evidence="4">Small CPxCG-related zinc finger protein</fullName>
    </recommendedName>
</protein>
<evidence type="ECO:0000313" key="2">
    <source>
        <dbReference type="EMBL" id="QSW99146.1"/>
    </source>
</evidence>
<dbReference type="EMBL" id="CP071462">
    <property type="protein sequence ID" value="QSW99146.1"/>
    <property type="molecule type" value="Genomic_DNA"/>
</dbReference>
<feature type="compositionally biased region" description="Acidic residues" evidence="1">
    <location>
        <begin position="30"/>
        <end position="41"/>
    </location>
</feature>
<dbReference type="AlphaFoldDB" id="A0A8A2VD52"/>
<feature type="region of interest" description="Disordered" evidence="1">
    <location>
        <begin position="27"/>
        <end position="48"/>
    </location>
</feature>
<evidence type="ECO:0000256" key="1">
    <source>
        <dbReference type="SAM" id="MobiDB-lite"/>
    </source>
</evidence>
<keyword evidence="3" id="KW-1185">Reference proteome</keyword>
<organism evidence="2 3">
    <name type="scientific">Haloterrigena alkaliphila</name>
    <dbReference type="NCBI Taxonomy" id="2816475"/>
    <lineage>
        <taxon>Archaea</taxon>
        <taxon>Methanobacteriati</taxon>
        <taxon>Methanobacteriota</taxon>
        <taxon>Stenosarchaea group</taxon>
        <taxon>Halobacteria</taxon>
        <taxon>Halobacteriales</taxon>
        <taxon>Natrialbaceae</taxon>
        <taxon>Haloterrigena</taxon>
    </lineage>
</organism>
<proteinExistence type="predicted"/>
<dbReference type="GeneID" id="63189134"/>